<feature type="domain" description="UDP-N-acetylglucosamine 2-epimerase" evidence="6">
    <location>
        <begin position="1692"/>
        <end position="1860"/>
    </location>
</feature>
<feature type="region of interest" description="Disordered" evidence="5">
    <location>
        <begin position="528"/>
        <end position="583"/>
    </location>
</feature>
<evidence type="ECO:0000256" key="3">
    <source>
        <dbReference type="ARBA" id="ARBA00038858"/>
    </source>
</evidence>
<dbReference type="PANTHER" id="PTHR43174:SF2">
    <property type="entry name" value="UDP-N-ACETYLGLUCOSAMINE 2-EPIMERASE"/>
    <property type="match status" value="1"/>
</dbReference>
<keyword evidence="9" id="KW-1185">Reference proteome</keyword>
<protein>
    <recommendedName>
        <fullName evidence="3">UDP-N-acetylglucosamine 2-epimerase (non-hydrolyzing)</fullName>
        <ecNumber evidence="3">5.1.3.14</ecNumber>
    </recommendedName>
</protein>
<comment type="similarity">
    <text evidence="2">Belongs to the UDP-N-acetylglucosamine 2-epimerase family.</text>
</comment>
<feature type="compositionally biased region" description="Low complexity" evidence="5">
    <location>
        <begin position="838"/>
        <end position="861"/>
    </location>
</feature>
<evidence type="ECO:0000256" key="2">
    <source>
        <dbReference type="ARBA" id="ARBA00038209"/>
    </source>
</evidence>
<comment type="caution">
    <text evidence="8">The sequence shown here is derived from an EMBL/GenBank/DDBJ whole genome shotgun (WGS) entry which is preliminary data.</text>
</comment>
<feature type="compositionally biased region" description="Gly residues" evidence="5">
    <location>
        <begin position="558"/>
        <end position="577"/>
    </location>
</feature>
<dbReference type="EC" id="5.1.3.14" evidence="3"/>
<dbReference type="Pfam" id="PF02350">
    <property type="entry name" value="Epimerase_2"/>
    <property type="match status" value="2"/>
</dbReference>
<proteinExistence type="inferred from homology"/>
<feature type="region of interest" description="Disordered" evidence="5">
    <location>
        <begin position="277"/>
        <end position="302"/>
    </location>
</feature>
<keyword evidence="1" id="KW-0413">Isomerase</keyword>
<feature type="region of interest" description="Disordered" evidence="5">
    <location>
        <begin position="1911"/>
        <end position="1943"/>
    </location>
</feature>
<feature type="domain" description="UDP-N-acetylglucosamine 2-epimerase" evidence="6">
    <location>
        <begin position="1469"/>
        <end position="1632"/>
    </location>
</feature>
<name>A0A5A8CUV5_CAFRO</name>
<evidence type="ECO:0000256" key="1">
    <source>
        <dbReference type="ARBA" id="ARBA00023235"/>
    </source>
</evidence>
<dbReference type="Proteomes" id="UP000323011">
    <property type="component" value="Unassembled WGS sequence"/>
</dbReference>
<feature type="region of interest" description="Disordered" evidence="5">
    <location>
        <begin position="836"/>
        <end position="862"/>
    </location>
</feature>
<dbReference type="InterPro" id="IPR003331">
    <property type="entry name" value="UDP_GlcNAc_Epimerase_2_dom"/>
</dbReference>
<dbReference type="PANTHER" id="PTHR43174">
    <property type="entry name" value="UDP-N-ACETYLGLUCOSAMINE 2-EPIMERASE"/>
    <property type="match status" value="1"/>
</dbReference>
<dbReference type="EMBL" id="VLTN01000005">
    <property type="protein sequence ID" value="KAA0155950.1"/>
    <property type="molecule type" value="Genomic_DNA"/>
</dbReference>
<evidence type="ECO:0000313" key="8">
    <source>
        <dbReference type="EMBL" id="KAA0155950.1"/>
    </source>
</evidence>
<dbReference type="GO" id="GO:0008761">
    <property type="term" value="F:UDP-N-acetylglucosamine 2-epimerase activity"/>
    <property type="evidence" value="ECO:0007669"/>
    <property type="project" value="UniProtKB-EC"/>
</dbReference>
<gene>
    <name evidence="8" type="ORF">FNF29_01369</name>
</gene>
<accession>A0A5A8CUV5</accession>
<reference evidence="8 9" key="1">
    <citation type="submission" date="2019-07" db="EMBL/GenBank/DDBJ databases">
        <title>Genomes of Cafeteria roenbergensis.</title>
        <authorList>
            <person name="Fischer M.G."/>
            <person name="Hackl T."/>
            <person name="Roman M."/>
        </authorList>
    </citation>
    <scope>NUCLEOTIDE SEQUENCE [LARGE SCALE GENOMIC DNA]</scope>
    <source>
        <strain evidence="8 9">BVI</strain>
    </source>
</reference>
<dbReference type="InterPro" id="IPR029767">
    <property type="entry name" value="WecB-like"/>
</dbReference>
<evidence type="ECO:0000256" key="5">
    <source>
        <dbReference type="SAM" id="MobiDB-lite"/>
    </source>
</evidence>
<dbReference type="Gene3D" id="3.40.50.2000">
    <property type="entry name" value="Glycogen Phosphorylase B"/>
    <property type="match status" value="2"/>
</dbReference>
<feature type="coiled-coil region" evidence="4">
    <location>
        <begin position="1275"/>
        <end position="1302"/>
    </location>
</feature>
<evidence type="ECO:0000313" key="9">
    <source>
        <dbReference type="Proteomes" id="UP000323011"/>
    </source>
</evidence>
<dbReference type="InterPro" id="IPR056498">
    <property type="entry name" value="DAAF9_N"/>
</dbReference>
<dbReference type="CDD" id="cd03786">
    <property type="entry name" value="GTB_UDP-GlcNAc_2-Epimerase"/>
    <property type="match status" value="1"/>
</dbReference>
<feature type="compositionally biased region" description="Low complexity" evidence="5">
    <location>
        <begin position="293"/>
        <end position="302"/>
    </location>
</feature>
<organism evidence="8 9">
    <name type="scientific">Cafeteria roenbergensis</name>
    <name type="common">Marine flagellate</name>
    <dbReference type="NCBI Taxonomy" id="33653"/>
    <lineage>
        <taxon>Eukaryota</taxon>
        <taxon>Sar</taxon>
        <taxon>Stramenopiles</taxon>
        <taxon>Bigyra</taxon>
        <taxon>Opalozoa</taxon>
        <taxon>Bicosoecida</taxon>
        <taxon>Cafeteriaceae</taxon>
        <taxon>Cafeteria</taxon>
    </lineage>
</organism>
<keyword evidence="4" id="KW-0175">Coiled coil</keyword>
<sequence length="1943" mass="196256">MPGAISQADAAQRWRWLGCLPVLAGRAALSEPPDAVALVPGIDGSSNWGSQAMLKYLFLGSRSSGALEPTVRAEDEALEDVVLVVRAQREKESFGADVAVYAPAAAGSSATRLITTLAGPNRHILRSDEADRDADKAEEFKARAFVDMVRGCKRVAFPLDSPPAGAEASPGHVASSPVERWPLVQAYGNADLATGGFFTMVHSVSDATAAVGALLSHVDAHALRSVACSAASTLQQQMSLTVALAAARRTPARRATMSVQLLADALRNFAEFSAMQAPDGDAHVPPAARVGDAEPGPAGEASAAPAALCGAGVVVGEATGAEDPAAALAAPPATPLAEAGAGGSPALHGVAEAWDPASGLRASRVLFLSAPRAPSGPEAVLRNVHAALLASHRAALAALSSLVDASSAGAFPPPGELAAALLRSSARVWRRPAAARSLPRGTRAADLLSVRIETVDGCGRVSGVAVASKAGVASSSASAASGSPTPPPFGRTLVRVRSFIGPLPSGLGGLAVGDTLVAVPRASLLPPMFRPADSSGEVGGAAADDEAPETPTPTGDGAPSGGSSGEAPGGEAAGAGGAHAAPPGSGGSVVVNLTAAFPHGAVLDCLAGGAGQLASEAAEAMAGEGDDALSDSPAQSQASMTGLLGKEIAGSRVRNVAMLLGGTVTPSDQVSLVAYEDGLLLRSPGRGSLALSFSKHVAGVRVVSGKAAASAVGLALADPDARRAAVQAWAGAGLDELAASADAFDRAADSKGAAGMLGLGGSAAGRASTSLSASRLEALTCPPDVLVISLFGADTAAASNGGGGGASGGTPAAGTGGAAAAGAAAAASGAGGSSHVEATAAAGEQSPAQAAQATPARSSTSVPWAEAAPLWSTSRLEQTPSLALGLVLPAGSTERSSVLANLRRWSRSVETAALERRLAADDDSAAAPVQPKPSAEAVESAFRLAGAGEDNLPAGLRPAYADTALAPLRTAWTALDACEKARLGDAATVDRILCSGSRSGAAEAEATAVPAAAVAAGAPGWLEPGVAPWGLSAEPRTDAGKAEPSSRAAAAVPVLVLCGAAGSGRSQLARAVAEASGETHSWAVARSLPSWSAAGDARASAGATTAAASVSTGTGACSVGDWSESMQPAKAGSAEGAAQVSATGPAAASAARFRTVDAVPGAAPRILAPNEAMGRVGNGAPSCGWLDLHGHGPALIAAAAGLAAQLDGCRPVTPSPAPARSAASLTPAERRQIKDANLYAPLPEEFQFDGTGYSTLSGSSQAFHPSMAEFEERFVAEANARREAYNASLAALRERRRAEEQAAAAVWASRGEAGTKALAAVPSHASAALADPWWADLPPELPLDVNCARPYFDGADGRRSVEVPAISADEGRSPAAVAAMACAGCAAVLLFVALAQAAGWTAGGPAGSETVTIDWAVPVPALSSGRDLLKTPTGVDNQPLRVLVVVGTRPEAIKMAPLVWALKTQGPQHGIQATVLSTKQHKDMVAQFLSLFEVNIDKEMDIPDSKSRELAYLTADVMKPAHEFLADFKPHVVLVQGDTTSAMVLAMAAFYQHIPVGHVEAGLRTYDMEQPFPEEMNRQVISRFATLHFTPTKLSACALLAEGIPPEQVVLTGNTVIDTFKWTLSRVLSGAQPEAKPMSVSDKARSDAFASGVQAHLRDSFSASSTLLELLTSIKGASATDVDTAMPNFVHADGRRVVLLTTHRRENHGTPLRRICAAVIKLAAAFPDVHFVYPVHPNPKVSETVTPLLGDLANVHLLPPLGYDALVFLMSKSVLVLTDSGGLQEEATFLARPVLVMRKATERLEGVIAGAAELVGTHEADIIREVTAVLNDTAGKYRSMARRSLPYGDGQASIRTLSSLAMLKSDILDRTLRAGAASAPGTGKPEAAARQMNCHAALELTLQYAAASEAAEHAAVALDTPEPGTAGPDPAEMSSPRLRASNP</sequence>
<dbReference type="SUPFAM" id="SSF53756">
    <property type="entry name" value="UDP-Glycosyltransferase/glycogen phosphorylase"/>
    <property type="match status" value="2"/>
</dbReference>
<dbReference type="Pfam" id="PF23281">
    <property type="entry name" value="DAAF9_N"/>
    <property type="match status" value="1"/>
</dbReference>
<evidence type="ECO:0000259" key="7">
    <source>
        <dbReference type="Pfam" id="PF23281"/>
    </source>
</evidence>
<evidence type="ECO:0000256" key="4">
    <source>
        <dbReference type="SAM" id="Coils"/>
    </source>
</evidence>
<evidence type="ECO:0000259" key="6">
    <source>
        <dbReference type="Pfam" id="PF02350"/>
    </source>
</evidence>
<feature type="domain" description="DAAF9 N-terminal" evidence="7">
    <location>
        <begin position="32"/>
        <end position="211"/>
    </location>
</feature>